<dbReference type="PIRSF" id="PIRSF017082">
    <property type="entry name" value="YflP"/>
    <property type="match status" value="1"/>
</dbReference>
<evidence type="ECO:0000256" key="2">
    <source>
        <dbReference type="SAM" id="SignalP"/>
    </source>
</evidence>
<feature type="signal peptide" evidence="2">
    <location>
        <begin position="1"/>
        <end position="21"/>
    </location>
</feature>
<keyword evidence="2" id="KW-0732">Signal</keyword>
<dbReference type="PANTHER" id="PTHR42928:SF5">
    <property type="entry name" value="BLR1237 PROTEIN"/>
    <property type="match status" value="1"/>
</dbReference>
<dbReference type="EMBL" id="JBHLVZ010000005">
    <property type="protein sequence ID" value="MFC0385415.1"/>
    <property type="molecule type" value="Genomic_DNA"/>
</dbReference>
<sequence>MHRRTLLSAASLPLLARPALAQRAWPSQPIRMLVPFTAGGPTDLPARLLADELGQALGQRVVVENRTGSGVIVASDAVAKSRDGHTLLYTTVGHAVARALFPNIPFDPVADFQPVAHLGRIHNVVMVNPALPARDLPELLALFRDHPGTYDYASNGNGGSIHLATELMLSMAGKLRVNHVAYRGSTAAMPDLLNGTVSMMVDVISSGMPFIEKGQMRGLAITAAQRSPRFPDLPAVAETLPGYESFTWHMVLGPAGMPPEVVGALNAAVNRILFRPEVRRTLEGQGMEVVDDSTPAGSAAFLRGEIDKWERVIREAGITVT</sequence>
<reference evidence="3 4" key="1">
    <citation type="submission" date="2024-09" db="EMBL/GenBank/DDBJ databases">
        <authorList>
            <person name="Sun Q."/>
            <person name="Mori K."/>
        </authorList>
    </citation>
    <scope>NUCLEOTIDE SEQUENCE [LARGE SCALE GENOMIC DNA]</scope>
    <source>
        <strain evidence="3 4">CCM 7468</strain>
    </source>
</reference>
<dbReference type="Gene3D" id="3.40.190.150">
    <property type="entry name" value="Bordetella uptake gene, domain 1"/>
    <property type="match status" value="1"/>
</dbReference>
<dbReference type="CDD" id="cd13578">
    <property type="entry name" value="PBP2_Bug27"/>
    <property type="match status" value="1"/>
</dbReference>
<organism evidence="3 4">
    <name type="scientific">Muricoccus vinaceus</name>
    <dbReference type="NCBI Taxonomy" id="424704"/>
    <lineage>
        <taxon>Bacteria</taxon>
        <taxon>Pseudomonadati</taxon>
        <taxon>Pseudomonadota</taxon>
        <taxon>Alphaproteobacteria</taxon>
        <taxon>Acetobacterales</taxon>
        <taxon>Roseomonadaceae</taxon>
        <taxon>Muricoccus</taxon>
    </lineage>
</organism>
<dbReference type="Pfam" id="PF03401">
    <property type="entry name" value="TctC"/>
    <property type="match status" value="1"/>
</dbReference>
<keyword evidence="4" id="KW-1185">Reference proteome</keyword>
<comment type="caution">
    <text evidence="3">The sequence shown here is derived from an EMBL/GenBank/DDBJ whole genome shotgun (WGS) entry which is preliminary data.</text>
</comment>
<proteinExistence type="inferred from homology"/>
<dbReference type="Gene3D" id="3.40.190.10">
    <property type="entry name" value="Periplasmic binding protein-like II"/>
    <property type="match status" value="1"/>
</dbReference>
<dbReference type="SUPFAM" id="SSF53850">
    <property type="entry name" value="Periplasmic binding protein-like II"/>
    <property type="match status" value="1"/>
</dbReference>
<comment type="similarity">
    <text evidence="1">Belongs to the UPF0065 (bug) family.</text>
</comment>
<dbReference type="PANTHER" id="PTHR42928">
    <property type="entry name" value="TRICARBOXYLATE-BINDING PROTEIN"/>
    <property type="match status" value="1"/>
</dbReference>
<feature type="chain" id="PRO_5047223876" evidence="2">
    <location>
        <begin position="22"/>
        <end position="321"/>
    </location>
</feature>
<name>A0ABV6IP69_9PROT</name>
<gene>
    <name evidence="3" type="ORF">ACFFIC_07575</name>
</gene>
<protein>
    <submittedName>
        <fullName evidence="3">Bug family tripartite tricarboxylate transporter substrate binding protein</fullName>
    </submittedName>
</protein>
<evidence type="ECO:0000313" key="3">
    <source>
        <dbReference type="EMBL" id="MFC0385415.1"/>
    </source>
</evidence>
<evidence type="ECO:0000256" key="1">
    <source>
        <dbReference type="ARBA" id="ARBA00006987"/>
    </source>
</evidence>
<dbReference type="InterPro" id="IPR005064">
    <property type="entry name" value="BUG"/>
</dbReference>
<accession>A0ABV6IP69</accession>
<dbReference type="RefSeq" id="WP_377049563.1">
    <property type="nucleotide sequence ID" value="NZ_JBHLVZ010000005.1"/>
</dbReference>
<dbReference type="Proteomes" id="UP001589789">
    <property type="component" value="Unassembled WGS sequence"/>
</dbReference>
<evidence type="ECO:0000313" key="4">
    <source>
        <dbReference type="Proteomes" id="UP001589789"/>
    </source>
</evidence>
<dbReference type="InterPro" id="IPR042100">
    <property type="entry name" value="Bug_dom1"/>
</dbReference>